<protein>
    <submittedName>
        <fullName evidence="2">5-methylcytosine-specific restriction enzyme B</fullName>
    </submittedName>
</protein>
<gene>
    <name evidence="2" type="ORF">SAMN04515677_103299</name>
</gene>
<evidence type="ECO:0000313" key="2">
    <source>
        <dbReference type="EMBL" id="SDL75933.1"/>
    </source>
</evidence>
<proteinExistence type="predicted"/>
<dbReference type="InterPro" id="IPR052934">
    <property type="entry name" value="Methyl-DNA_Rec/Restrict_Enz"/>
</dbReference>
<evidence type="ECO:0000313" key="3">
    <source>
        <dbReference type="Proteomes" id="UP000199068"/>
    </source>
</evidence>
<dbReference type="Proteomes" id="UP000199068">
    <property type="component" value="Unassembled WGS sequence"/>
</dbReference>
<dbReference type="Pfam" id="PF07728">
    <property type="entry name" value="AAA_5"/>
    <property type="match status" value="1"/>
</dbReference>
<evidence type="ECO:0000259" key="1">
    <source>
        <dbReference type="SMART" id="SM00382"/>
    </source>
</evidence>
<dbReference type="SUPFAM" id="SSF52540">
    <property type="entry name" value="P-loop containing nucleoside triphosphate hydrolases"/>
    <property type="match status" value="1"/>
</dbReference>
<dbReference type="PANTHER" id="PTHR37291:SF1">
    <property type="entry name" value="TYPE IV METHYL-DIRECTED RESTRICTION ENZYME ECOKMCRB SUBUNIT"/>
    <property type="match status" value="1"/>
</dbReference>
<dbReference type="GO" id="GO:0016887">
    <property type="term" value="F:ATP hydrolysis activity"/>
    <property type="evidence" value="ECO:0007669"/>
    <property type="project" value="InterPro"/>
</dbReference>
<dbReference type="PANTHER" id="PTHR37291">
    <property type="entry name" value="5-METHYLCYTOSINE-SPECIFIC RESTRICTION ENZYME B"/>
    <property type="match status" value="1"/>
</dbReference>
<reference evidence="2 3" key="1">
    <citation type="submission" date="2016-10" db="EMBL/GenBank/DDBJ databases">
        <authorList>
            <person name="de Groot N.N."/>
        </authorList>
    </citation>
    <scope>NUCLEOTIDE SEQUENCE [LARGE SCALE GENOMIC DNA]</scope>
    <source>
        <strain evidence="2 3">DSM 797</strain>
    </source>
</reference>
<dbReference type="SMART" id="SM00382">
    <property type="entry name" value="AAA"/>
    <property type="match status" value="1"/>
</dbReference>
<dbReference type="Gene3D" id="3.40.50.300">
    <property type="entry name" value="P-loop containing nucleotide triphosphate hydrolases"/>
    <property type="match status" value="1"/>
</dbReference>
<dbReference type="STRING" id="1121325.SAMN04515677_103299"/>
<name>A0A1G9MPB7_9FIRM</name>
<dbReference type="InterPro" id="IPR003593">
    <property type="entry name" value="AAA+_ATPase"/>
</dbReference>
<organism evidence="2 3">
    <name type="scientific">Romboutsia lituseburensis DSM 797</name>
    <dbReference type="NCBI Taxonomy" id="1121325"/>
    <lineage>
        <taxon>Bacteria</taxon>
        <taxon>Bacillati</taxon>
        <taxon>Bacillota</taxon>
        <taxon>Clostridia</taxon>
        <taxon>Peptostreptococcales</taxon>
        <taxon>Peptostreptococcaceae</taxon>
        <taxon>Romboutsia</taxon>
    </lineage>
</organism>
<sequence>MEDIDYKIWGDFYQEFANKILQYKNNRKDLITIIRKVYDNINIKLPTLEKENNIVDIDPFTVFGLFNKGIKDENRTIIITEFAKLLNINLEVPTDFSGIPLLNNMSSTFYKFEGYRKEDDIDNLWKVFEYAIKYDENQNDEDELNLINYYDKTIAQKGVKWKLSMGLFWIRPYRYINLDEQNRTFICNEKNNLNTVKSIFPNIEKGHVPNGKQYIDISNECKRLVESGNYKFKNFIEMSHCSWSNKSNNLPEDYIVDTKEGDDAKVSSRNNQISKNTILYGPPGTGKTYNVCNKALEIIDHEKYKDIINNPSKRDEVVKEFNKLKEDGLIGFCTFHQSYSYEDFVEGLRSNGSGGFEPKDGIFKQICESTSVKAQTELPKYEFDQNQISVHKMSLGDTSSKEDNIYEYCIKNNCISLGWGENIDYSNCNDRESIKQIFKENFPESSDNSFDINAINRFKHIIQEGDLVIISQGNHKARAIGKITGDYYYDSNTEIRYNHFRKVEWLYNGEAIDVKRILKDKVFSQQSIYTFYNEDLKFDNIKELISEKPIENKAKNYVLIIDEINRGNISKIFGELITLIEEDKRIGERNELKVSLPYSNESFGVPNNLYIIGTMNTADRSIALLDTALRRRFDFEEYMPNEELLSKDVEGVNVSKLLKTINDRIEFLLDRDHTIGHTYFIKDNLTFEDLVSIMKNKIIPLLQEYFYDDFEKIEMVLGGSGKAFNNNYLLNKTTIKASSLFKTNQTFMYPDQVKYSVVENPSREAFIRIYDDIKDEALDNTTTLDGE</sequence>
<dbReference type="InterPro" id="IPR027417">
    <property type="entry name" value="P-loop_NTPase"/>
</dbReference>
<dbReference type="InterPro" id="IPR011704">
    <property type="entry name" value="ATPase_dyneun-rel_AAA"/>
</dbReference>
<keyword evidence="3" id="KW-1185">Reference proteome</keyword>
<dbReference type="GO" id="GO:0005524">
    <property type="term" value="F:ATP binding"/>
    <property type="evidence" value="ECO:0007669"/>
    <property type="project" value="InterPro"/>
</dbReference>
<dbReference type="AlphaFoldDB" id="A0A1G9MPB7"/>
<dbReference type="RefSeq" id="WP_242872402.1">
    <property type="nucleotide sequence ID" value="NZ_FNGW01000003.1"/>
</dbReference>
<dbReference type="EMBL" id="FNGW01000003">
    <property type="protein sequence ID" value="SDL75933.1"/>
    <property type="molecule type" value="Genomic_DNA"/>
</dbReference>
<feature type="domain" description="AAA+ ATPase" evidence="1">
    <location>
        <begin position="273"/>
        <end position="643"/>
    </location>
</feature>
<accession>A0A1G9MPB7</accession>